<gene>
    <name evidence="2" type="ORF">RRG08_004065</name>
</gene>
<organism evidence="2 3">
    <name type="scientific">Elysia crispata</name>
    <name type="common">lettuce slug</name>
    <dbReference type="NCBI Taxonomy" id="231223"/>
    <lineage>
        <taxon>Eukaryota</taxon>
        <taxon>Metazoa</taxon>
        <taxon>Spiralia</taxon>
        <taxon>Lophotrochozoa</taxon>
        <taxon>Mollusca</taxon>
        <taxon>Gastropoda</taxon>
        <taxon>Heterobranchia</taxon>
        <taxon>Euthyneura</taxon>
        <taxon>Panpulmonata</taxon>
        <taxon>Sacoglossa</taxon>
        <taxon>Placobranchoidea</taxon>
        <taxon>Plakobranchidae</taxon>
        <taxon>Elysia</taxon>
    </lineage>
</organism>
<evidence type="ECO:0000256" key="1">
    <source>
        <dbReference type="SAM" id="MobiDB-lite"/>
    </source>
</evidence>
<reference evidence="2" key="1">
    <citation type="journal article" date="2023" name="G3 (Bethesda)">
        <title>A reference genome for the long-term kleptoplast-retaining sea slug Elysia crispata morphotype clarki.</title>
        <authorList>
            <person name="Eastman K.E."/>
            <person name="Pendleton A.L."/>
            <person name="Shaikh M.A."/>
            <person name="Suttiyut T."/>
            <person name="Ogas R."/>
            <person name="Tomko P."/>
            <person name="Gavelis G."/>
            <person name="Widhalm J.R."/>
            <person name="Wisecaver J.H."/>
        </authorList>
    </citation>
    <scope>NUCLEOTIDE SEQUENCE</scope>
    <source>
        <strain evidence="2">ECLA1</strain>
    </source>
</reference>
<name>A0AAE1DZ74_9GAST</name>
<sequence length="70" mass="7744">MLTKINGFSPRQSEAGSGAERETDLLSVNLPTLWSELPQLAVTDLKSLSFVDSSYHGQREGLWVRGTIDH</sequence>
<proteinExistence type="predicted"/>
<dbReference type="EMBL" id="JAWDGP010001920">
    <property type="protein sequence ID" value="KAK3786973.1"/>
    <property type="molecule type" value="Genomic_DNA"/>
</dbReference>
<dbReference type="AlphaFoldDB" id="A0AAE1DZ74"/>
<feature type="region of interest" description="Disordered" evidence="1">
    <location>
        <begin position="1"/>
        <end position="22"/>
    </location>
</feature>
<protein>
    <submittedName>
        <fullName evidence="2">Uncharacterized protein</fullName>
    </submittedName>
</protein>
<accession>A0AAE1DZ74</accession>
<evidence type="ECO:0000313" key="2">
    <source>
        <dbReference type="EMBL" id="KAK3786973.1"/>
    </source>
</evidence>
<dbReference type="Proteomes" id="UP001283361">
    <property type="component" value="Unassembled WGS sequence"/>
</dbReference>
<comment type="caution">
    <text evidence="2">The sequence shown here is derived from an EMBL/GenBank/DDBJ whole genome shotgun (WGS) entry which is preliminary data.</text>
</comment>
<evidence type="ECO:0000313" key="3">
    <source>
        <dbReference type="Proteomes" id="UP001283361"/>
    </source>
</evidence>
<keyword evidence="3" id="KW-1185">Reference proteome</keyword>